<dbReference type="Proteomes" id="UP000179219">
    <property type="component" value="Unassembled WGS sequence"/>
</dbReference>
<comment type="caution">
    <text evidence="1">The sequence shown here is derived from an EMBL/GenBank/DDBJ whole genome shotgun (WGS) entry which is preliminary data.</text>
</comment>
<name>A0A1F7WZ32_9BACT</name>
<organism evidence="1 2">
    <name type="scientific">Candidatus Woesebacteria bacterium RBG_13_34_9</name>
    <dbReference type="NCBI Taxonomy" id="1802477"/>
    <lineage>
        <taxon>Bacteria</taxon>
        <taxon>Candidatus Woeseibacteriota</taxon>
    </lineage>
</organism>
<dbReference type="EMBL" id="MGFP01000063">
    <property type="protein sequence ID" value="OGM07987.1"/>
    <property type="molecule type" value="Genomic_DNA"/>
</dbReference>
<accession>A0A1F7WZ32</accession>
<sequence length="83" mass="9836">MLQKILLKKPYMAWYIKDIKSLSDKSALEHILAYGGWEDVMEAEKTIGIKKMKVIFKEICSKKRSNLKPRTVNYFKNYLDEYA</sequence>
<protein>
    <submittedName>
        <fullName evidence="1">Uncharacterized protein</fullName>
    </submittedName>
</protein>
<reference evidence="1 2" key="1">
    <citation type="journal article" date="2016" name="Nat. Commun.">
        <title>Thousands of microbial genomes shed light on interconnected biogeochemical processes in an aquifer system.</title>
        <authorList>
            <person name="Anantharaman K."/>
            <person name="Brown C.T."/>
            <person name="Hug L.A."/>
            <person name="Sharon I."/>
            <person name="Castelle C.J."/>
            <person name="Probst A.J."/>
            <person name="Thomas B.C."/>
            <person name="Singh A."/>
            <person name="Wilkins M.J."/>
            <person name="Karaoz U."/>
            <person name="Brodie E.L."/>
            <person name="Williams K.H."/>
            <person name="Hubbard S.S."/>
            <person name="Banfield J.F."/>
        </authorList>
    </citation>
    <scope>NUCLEOTIDE SEQUENCE [LARGE SCALE GENOMIC DNA]</scope>
</reference>
<evidence type="ECO:0000313" key="2">
    <source>
        <dbReference type="Proteomes" id="UP000179219"/>
    </source>
</evidence>
<evidence type="ECO:0000313" key="1">
    <source>
        <dbReference type="EMBL" id="OGM07987.1"/>
    </source>
</evidence>
<dbReference type="AlphaFoldDB" id="A0A1F7WZ32"/>
<proteinExistence type="predicted"/>
<gene>
    <name evidence="1" type="ORF">A2159_03845</name>
</gene>